<reference evidence="2" key="1">
    <citation type="submission" date="2021-03" db="EMBL/GenBank/DDBJ databases">
        <title>Actinotalea soli sp. nov., isolated from soil.</title>
        <authorList>
            <person name="Ping W."/>
            <person name="Zhang J."/>
        </authorList>
    </citation>
    <scope>NUCLEOTIDE SEQUENCE</scope>
    <source>
        <strain evidence="2">BY-33</strain>
    </source>
</reference>
<dbReference type="Gene3D" id="3.30.1380.10">
    <property type="match status" value="1"/>
</dbReference>
<dbReference type="RefSeq" id="WP_208054147.1">
    <property type="nucleotide sequence ID" value="NZ_JAGEMK010000001.1"/>
</dbReference>
<evidence type="ECO:0000313" key="3">
    <source>
        <dbReference type="Proteomes" id="UP000664209"/>
    </source>
</evidence>
<keyword evidence="3" id="KW-1185">Reference proteome</keyword>
<dbReference type="InterPro" id="IPR052179">
    <property type="entry name" value="DD-CPase-like"/>
</dbReference>
<dbReference type="EMBL" id="JAGEMK010000001">
    <property type="protein sequence ID" value="MBO1750503.1"/>
    <property type="molecule type" value="Genomic_DNA"/>
</dbReference>
<dbReference type="Proteomes" id="UP000664209">
    <property type="component" value="Unassembled WGS sequence"/>
</dbReference>
<proteinExistence type="predicted"/>
<sequence length="301" mass="31013">MAAARLSAQGSAYLRLERAEAVALAEAAMASAAVLTAARSTTTAHPRDVGATAQDPVSDRLQAAVDVLSRVAPRSMALLDDEDAPRPDDSTASVRAAAAVVFALSVEEDLAARPTATADLQATEAALSELEAGLAAASTAAAAVTSTVLEPTVFAPVPPGPTASSGDLWPNGEIPLELLCSPEVAPDALLRCDAAAALDLLNTAYRAELGRDLDVVSSYRSVEQQVVVKAARGWLAATPGTSNHGRGIAVDLGGFGSVGDFSSPSFRWMEAHAHEFGWFHPDCMKAGGSGPAEPWHWEYGG</sequence>
<evidence type="ECO:0000259" key="1">
    <source>
        <dbReference type="Pfam" id="PF02557"/>
    </source>
</evidence>
<dbReference type="CDD" id="cd14814">
    <property type="entry name" value="Peptidase_M15"/>
    <property type="match status" value="1"/>
</dbReference>
<dbReference type="SUPFAM" id="SSF55166">
    <property type="entry name" value="Hedgehog/DD-peptidase"/>
    <property type="match status" value="1"/>
</dbReference>
<dbReference type="InterPro" id="IPR009045">
    <property type="entry name" value="Zn_M74/Hedgehog-like"/>
</dbReference>
<dbReference type="GO" id="GO:0006508">
    <property type="term" value="P:proteolysis"/>
    <property type="evidence" value="ECO:0007669"/>
    <property type="project" value="InterPro"/>
</dbReference>
<evidence type="ECO:0000313" key="2">
    <source>
        <dbReference type="EMBL" id="MBO1750503.1"/>
    </source>
</evidence>
<organism evidence="2 3">
    <name type="scientific">Actinotalea soli</name>
    <dbReference type="NCBI Taxonomy" id="2819234"/>
    <lineage>
        <taxon>Bacteria</taxon>
        <taxon>Bacillati</taxon>
        <taxon>Actinomycetota</taxon>
        <taxon>Actinomycetes</taxon>
        <taxon>Micrococcales</taxon>
        <taxon>Cellulomonadaceae</taxon>
        <taxon>Actinotalea</taxon>
    </lineage>
</organism>
<dbReference type="Pfam" id="PF02557">
    <property type="entry name" value="VanY"/>
    <property type="match status" value="1"/>
</dbReference>
<gene>
    <name evidence="2" type="ORF">J4G33_01665</name>
</gene>
<dbReference type="GO" id="GO:0008233">
    <property type="term" value="F:peptidase activity"/>
    <property type="evidence" value="ECO:0007669"/>
    <property type="project" value="InterPro"/>
</dbReference>
<comment type="caution">
    <text evidence="2">The sequence shown here is derived from an EMBL/GenBank/DDBJ whole genome shotgun (WGS) entry which is preliminary data.</text>
</comment>
<dbReference type="PANTHER" id="PTHR34385:SF1">
    <property type="entry name" value="PEPTIDOGLYCAN L-ALANYL-D-GLUTAMATE ENDOPEPTIDASE CWLK"/>
    <property type="match status" value="1"/>
</dbReference>
<name>A0A939RUC8_9CELL</name>
<dbReference type="PANTHER" id="PTHR34385">
    <property type="entry name" value="D-ALANYL-D-ALANINE CARBOXYPEPTIDASE"/>
    <property type="match status" value="1"/>
</dbReference>
<dbReference type="AlphaFoldDB" id="A0A939RUC8"/>
<protein>
    <submittedName>
        <fullName evidence="2">M15 family metallopeptidase</fullName>
    </submittedName>
</protein>
<dbReference type="InterPro" id="IPR003709">
    <property type="entry name" value="VanY-like_core_dom"/>
</dbReference>
<feature type="domain" description="D-alanyl-D-alanine carboxypeptidase-like core" evidence="1">
    <location>
        <begin position="190"/>
        <end position="301"/>
    </location>
</feature>
<accession>A0A939RUC8</accession>